<keyword evidence="8" id="KW-1185">Reference proteome</keyword>
<comment type="similarity">
    <text evidence="1">Belongs to the pectinesterase family.</text>
</comment>
<dbReference type="PANTHER" id="PTHR31321">
    <property type="entry name" value="ACYL-COA THIOESTER HYDROLASE YBHC-RELATED"/>
    <property type="match status" value="1"/>
</dbReference>
<keyword evidence="2 5" id="KW-0378">Hydrolase</keyword>
<feature type="active site" evidence="4">
    <location>
        <position position="192"/>
    </location>
</feature>
<dbReference type="InterPro" id="IPR033131">
    <property type="entry name" value="Pectinesterase_Asp_AS"/>
</dbReference>
<evidence type="ECO:0000256" key="4">
    <source>
        <dbReference type="PROSITE-ProRule" id="PRU10040"/>
    </source>
</evidence>
<feature type="domain" description="Pectinesterase catalytic" evidence="6">
    <location>
        <begin position="35"/>
        <end position="332"/>
    </location>
</feature>
<dbReference type="InterPro" id="IPR000070">
    <property type="entry name" value="Pectinesterase_cat"/>
</dbReference>
<dbReference type="InterPro" id="IPR011050">
    <property type="entry name" value="Pectin_lyase_fold/virulence"/>
</dbReference>
<dbReference type="RefSeq" id="WP_345441348.1">
    <property type="nucleotide sequence ID" value="NZ_BAABHK010000021.1"/>
</dbReference>
<dbReference type="SUPFAM" id="SSF51126">
    <property type="entry name" value="Pectin lyase-like"/>
    <property type="match status" value="1"/>
</dbReference>
<sequence length="340" mass="35628">MSRERRVGTATVLASSLALTTVSALGTPASAATVVTVAGDGSGNFTTVQAAVNAAPSNGSGYEIDIKPGTYRGTVSVPSAKTHVTFKGLGSGSSQVVIVENHAASQYGTQGSATVAVSANDFHATNLTFANDYDEAKNGSSQAVALDLNADRAVLDNVRVLANQDTLLLWTASTSTVGRSYIRASYIEGDVDFIFGRGTAVFDRSEIHSLSRGSSSNNGYVTAAATNNTNPYGFLFYRSTLTSNAAAKSVYLGRPWHPSGDANAVGQVLFRECTLGAHIRNDPWTDMSGFSWKDARFSEYTNTGAGAAVNSNRPQLSASQAPSYTPARYLAGSDGWNPIY</sequence>
<keyword evidence="3 5" id="KW-0063">Aspartyl esterase</keyword>
<comment type="catalytic activity">
    <reaction evidence="5">
        <text>[(1-&gt;4)-alpha-D-galacturonosyl methyl ester](n) + n H2O = [(1-&gt;4)-alpha-D-galacturonosyl](n) + n methanol + n H(+)</text>
        <dbReference type="Rhea" id="RHEA:22380"/>
        <dbReference type="Rhea" id="RHEA-COMP:14570"/>
        <dbReference type="Rhea" id="RHEA-COMP:14573"/>
        <dbReference type="ChEBI" id="CHEBI:15377"/>
        <dbReference type="ChEBI" id="CHEBI:15378"/>
        <dbReference type="ChEBI" id="CHEBI:17790"/>
        <dbReference type="ChEBI" id="CHEBI:140522"/>
        <dbReference type="ChEBI" id="CHEBI:140523"/>
        <dbReference type="EC" id="3.1.1.11"/>
    </reaction>
</comment>
<keyword evidence="5" id="KW-0732">Signal</keyword>
<feature type="chain" id="PRO_5044974307" description="Pectinesterase" evidence="5">
    <location>
        <begin position="32"/>
        <end position="340"/>
    </location>
</feature>
<dbReference type="PANTHER" id="PTHR31321:SF57">
    <property type="entry name" value="PECTINESTERASE 53-RELATED"/>
    <property type="match status" value="1"/>
</dbReference>
<dbReference type="Pfam" id="PF01095">
    <property type="entry name" value="Pectinesterase"/>
    <property type="match status" value="1"/>
</dbReference>
<dbReference type="EC" id="3.1.1.11" evidence="5"/>
<evidence type="ECO:0000313" key="7">
    <source>
        <dbReference type="EMBL" id="GAA4638063.1"/>
    </source>
</evidence>
<evidence type="ECO:0000256" key="2">
    <source>
        <dbReference type="ARBA" id="ARBA00022801"/>
    </source>
</evidence>
<evidence type="ECO:0000256" key="5">
    <source>
        <dbReference type="RuleBase" id="RU000589"/>
    </source>
</evidence>
<proteinExistence type="inferred from homology"/>
<dbReference type="Proteomes" id="UP001501442">
    <property type="component" value="Unassembled WGS sequence"/>
</dbReference>
<reference evidence="8" key="1">
    <citation type="journal article" date="2019" name="Int. J. Syst. Evol. Microbiol.">
        <title>The Global Catalogue of Microorganisms (GCM) 10K type strain sequencing project: providing services to taxonomists for standard genome sequencing and annotation.</title>
        <authorList>
            <consortium name="The Broad Institute Genomics Platform"/>
            <consortium name="The Broad Institute Genome Sequencing Center for Infectious Disease"/>
            <person name="Wu L."/>
            <person name="Ma J."/>
        </authorList>
    </citation>
    <scope>NUCLEOTIDE SEQUENCE [LARGE SCALE GENOMIC DNA]</scope>
    <source>
        <strain evidence="8">JCM 17939</strain>
    </source>
</reference>
<protein>
    <recommendedName>
        <fullName evidence="5">Pectinesterase</fullName>
        <ecNumber evidence="5">3.1.1.11</ecNumber>
    </recommendedName>
</protein>
<evidence type="ECO:0000256" key="3">
    <source>
        <dbReference type="ARBA" id="ARBA00023085"/>
    </source>
</evidence>
<comment type="caution">
    <text evidence="7">The sequence shown here is derived from an EMBL/GenBank/DDBJ whole genome shotgun (WGS) entry which is preliminary data.</text>
</comment>
<name>A0ABP8US76_9ACTN</name>
<organism evidence="7 8">
    <name type="scientific">Actinoallomurus vinaceus</name>
    <dbReference type="NCBI Taxonomy" id="1080074"/>
    <lineage>
        <taxon>Bacteria</taxon>
        <taxon>Bacillati</taxon>
        <taxon>Actinomycetota</taxon>
        <taxon>Actinomycetes</taxon>
        <taxon>Streptosporangiales</taxon>
        <taxon>Thermomonosporaceae</taxon>
        <taxon>Actinoallomurus</taxon>
    </lineage>
</organism>
<evidence type="ECO:0000313" key="8">
    <source>
        <dbReference type="Proteomes" id="UP001501442"/>
    </source>
</evidence>
<evidence type="ECO:0000256" key="1">
    <source>
        <dbReference type="ARBA" id="ARBA00008891"/>
    </source>
</evidence>
<dbReference type="PROSITE" id="PS00503">
    <property type="entry name" value="PECTINESTERASE_2"/>
    <property type="match status" value="1"/>
</dbReference>
<accession>A0ABP8US76</accession>
<evidence type="ECO:0000259" key="6">
    <source>
        <dbReference type="Pfam" id="PF01095"/>
    </source>
</evidence>
<dbReference type="InterPro" id="IPR012334">
    <property type="entry name" value="Pectin_lyas_fold"/>
</dbReference>
<comment type="pathway">
    <text evidence="5">Glycan metabolism; pectin degradation; 2-dehydro-3-deoxy-D-gluconate from pectin: step 1/5.</text>
</comment>
<gene>
    <name evidence="7" type="ORF">GCM10023196_094340</name>
</gene>
<dbReference type="EMBL" id="BAABHK010000021">
    <property type="protein sequence ID" value="GAA4638063.1"/>
    <property type="molecule type" value="Genomic_DNA"/>
</dbReference>
<dbReference type="Gene3D" id="2.160.20.10">
    <property type="entry name" value="Single-stranded right-handed beta-helix, Pectin lyase-like"/>
    <property type="match status" value="1"/>
</dbReference>
<feature type="signal peptide" evidence="5">
    <location>
        <begin position="1"/>
        <end position="31"/>
    </location>
</feature>